<evidence type="ECO:0000256" key="1">
    <source>
        <dbReference type="SAM" id="MobiDB-lite"/>
    </source>
</evidence>
<keyword evidence="2" id="KW-0472">Membrane</keyword>
<protein>
    <submittedName>
        <fullName evidence="3">Uncharacterized protein</fullName>
    </submittedName>
</protein>
<evidence type="ECO:0000313" key="3">
    <source>
        <dbReference type="EMBL" id="GGI15199.1"/>
    </source>
</evidence>
<keyword evidence="2" id="KW-0812">Transmembrane</keyword>
<feature type="region of interest" description="Disordered" evidence="1">
    <location>
        <begin position="760"/>
        <end position="779"/>
    </location>
</feature>
<keyword evidence="4" id="KW-1185">Reference proteome</keyword>
<dbReference type="EMBL" id="BMDH01000005">
    <property type="protein sequence ID" value="GGI15199.1"/>
    <property type="molecule type" value="Genomic_DNA"/>
</dbReference>
<feature type="transmembrane region" description="Helical" evidence="2">
    <location>
        <begin position="12"/>
        <end position="33"/>
    </location>
</feature>
<dbReference type="AlphaFoldDB" id="A0A8J3EZR5"/>
<organism evidence="3 4">
    <name type="scientific">Galliscardovia ingluviei</name>
    <dbReference type="NCBI Taxonomy" id="1769422"/>
    <lineage>
        <taxon>Bacteria</taxon>
        <taxon>Bacillati</taxon>
        <taxon>Actinomycetota</taxon>
        <taxon>Actinomycetes</taxon>
        <taxon>Bifidobacteriales</taxon>
        <taxon>Bifidobacteriaceae</taxon>
        <taxon>Galliscardovia</taxon>
    </lineage>
</organism>
<reference evidence="3" key="2">
    <citation type="submission" date="2020-09" db="EMBL/GenBank/DDBJ databases">
        <authorList>
            <person name="Sun Q."/>
            <person name="Sedlacek I."/>
        </authorList>
    </citation>
    <scope>NUCLEOTIDE SEQUENCE</scope>
    <source>
        <strain evidence="3">CCM 8606</strain>
    </source>
</reference>
<feature type="transmembrane region" description="Helical" evidence="2">
    <location>
        <begin position="786"/>
        <end position="806"/>
    </location>
</feature>
<accession>A0A8J3EZR5</accession>
<evidence type="ECO:0000256" key="2">
    <source>
        <dbReference type="SAM" id="Phobius"/>
    </source>
</evidence>
<evidence type="ECO:0000313" key="4">
    <source>
        <dbReference type="Proteomes" id="UP000619536"/>
    </source>
</evidence>
<dbReference type="Proteomes" id="UP000619536">
    <property type="component" value="Unassembled WGS sequence"/>
</dbReference>
<keyword evidence="2" id="KW-1133">Transmembrane helix</keyword>
<proteinExistence type="predicted"/>
<name>A0A8J3EZR5_9BIFI</name>
<reference evidence="3" key="1">
    <citation type="journal article" date="2014" name="Int. J. Syst. Evol. Microbiol.">
        <title>Complete genome sequence of Corynebacterium casei LMG S-19264T (=DSM 44701T), isolated from a smear-ripened cheese.</title>
        <authorList>
            <consortium name="US DOE Joint Genome Institute (JGI-PGF)"/>
            <person name="Walter F."/>
            <person name="Albersmeier A."/>
            <person name="Kalinowski J."/>
            <person name="Ruckert C."/>
        </authorList>
    </citation>
    <scope>NUCLEOTIDE SEQUENCE</scope>
    <source>
        <strain evidence="3">CCM 8606</strain>
    </source>
</reference>
<sequence length="817" mass="90694">MKQFKTMRNKCAPLYTAIICFAMIIAICIGGYYGKKKAYANDLLATTEQYISFVQRNNVPVRLGVMATSADGRNLYCIEAGEQEELQYTATEKLADNVDNQRIAWLISHYKQYKDAKTHAAIAYLAHEHLDADTKHLWTIWKPWIAEQYPDVAPLAQQLWQESEGHIAQSAKAQVQYSKAIRQGNINIQVSNSQQQQVAGIPFEVVLQGPAAFDSNNEQKIRGITQQQPEKISWHATGTGKVKAVVRYAHGTLERLVSTQDYVRFAEYSYGDGEGVDFEVDARFQPQLTSQAVPHVLTPGETVSDTVTVRIGKNEVWHNHIGVLAQGYYYTGLTTEQLQSPIQPTAQEQPSQFIKRLKTLGYVPTAYASAHFTRDGQQIHVIAKQDFQAQSKTYRATERDGIGTWVWVIDKAKQDKDVASWLQGNYISTFIEKTESTSTRQPLKIDSTVTEHTAHIGSSISDTITVQGFPKDHGKFRGDTQAGFSADLEYMTVELYWAGDHNNSARNEEYKPSTTEIPGLDEHHTLVGQWQYRAVNGTIRVGNGSKDIHGKPVNIEANEPGYYVFVLDFEGDSRVMPAQSEYNNAWERVWVPPTPSPTTEPITMTTAVNADRAAPGDTVFDTARIRGSLPKGAYITFSAYEVPESISSAASTDEDDSDDGGSIRSNINTAWKVLLDEYRVELPENSNTLMETSKQNNGKFSEDERATSESIYAQDGTLYVSSKHIQVAKSGKVYWKATLWSAGGDVLASHPLGIKGEVTTVEEPPSPPQTPPEEPHELAQTGAHTVTLIGVGVVMALIGLVGMSVLRVNGYRHSREQ</sequence>
<comment type="caution">
    <text evidence="3">The sequence shown here is derived from an EMBL/GenBank/DDBJ whole genome shotgun (WGS) entry which is preliminary data.</text>
</comment>
<gene>
    <name evidence="3" type="ORF">GCM10007377_14710</name>
</gene>